<dbReference type="PANTHER" id="PTHR30487">
    <property type="entry name" value="TYPE 4 PREPILIN-LIKE PROTEINS LEADER PEPTIDE-PROCESSING ENZYME"/>
    <property type="match status" value="1"/>
</dbReference>
<evidence type="ECO:0000256" key="6">
    <source>
        <dbReference type="ARBA" id="ARBA00023136"/>
    </source>
</evidence>
<evidence type="ECO:0000256" key="5">
    <source>
        <dbReference type="ARBA" id="ARBA00022989"/>
    </source>
</evidence>
<keyword evidence="3" id="KW-1003">Cell membrane</keyword>
<gene>
    <name evidence="10" type="ORF">COU11_00705</name>
</gene>
<evidence type="ECO:0000256" key="1">
    <source>
        <dbReference type="ARBA" id="ARBA00004651"/>
    </source>
</evidence>
<sequence length="296" mass="32438">MELSTLLILFFIGIFIGSFLNVIALRYRPGGRLLQHHVLGGRSACRTCSTQLRWYELVPLFSFFVQGTKCRHCSHALSWQYPIVEFVAGLLTAALPATLYGFFNVAQLLARGESIFWFYGVVGIWLLATYIFVVIAVIDLRYRIIPDQASGLLAILGLGLLVLKSNFSALFAYNGSFFKSYATIFGGQGGPFVNALLAVLLGVVLFGGIVLFTKGRGMGLGDLKLAIPIALLLGWPDVILAFASAFIVGSLCAIPLLLHKVKKMSDGIPFGPFMIIGVYIAIFYGVQISQWYFSLI</sequence>
<evidence type="ECO:0008006" key="12">
    <source>
        <dbReference type="Google" id="ProtNLM"/>
    </source>
</evidence>
<evidence type="ECO:0000313" key="11">
    <source>
        <dbReference type="Proteomes" id="UP000229526"/>
    </source>
</evidence>
<dbReference type="Pfam" id="PF06750">
    <property type="entry name" value="A24_N_bact"/>
    <property type="match status" value="1"/>
</dbReference>
<comment type="subcellular location">
    <subcellularLocation>
        <location evidence="1">Cell membrane</location>
        <topology evidence="1">Multi-pass membrane protein</topology>
    </subcellularLocation>
</comment>
<feature type="transmembrane region" description="Helical" evidence="7">
    <location>
        <begin position="6"/>
        <end position="25"/>
    </location>
</feature>
<dbReference type="InterPro" id="IPR000045">
    <property type="entry name" value="Prepilin_IV_endopep_pep"/>
</dbReference>
<feature type="domain" description="Prepilin type IV endopeptidase peptidase" evidence="8">
    <location>
        <begin position="127"/>
        <end position="254"/>
    </location>
</feature>
<dbReference type="AlphaFoldDB" id="A0A2H0ULX7"/>
<keyword evidence="4 7" id="KW-0812">Transmembrane</keyword>
<dbReference type="GO" id="GO:0004190">
    <property type="term" value="F:aspartic-type endopeptidase activity"/>
    <property type="evidence" value="ECO:0007669"/>
    <property type="project" value="InterPro"/>
</dbReference>
<feature type="transmembrane region" description="Helical" evidence="7">
    <location>
        <begin position="115"/>
        <end position="138"/>
    </location>
</feature>
<dbReference type="GO" id="GO:0006465">
    <property type="term" value="P:signal peptide processing"/>
    <property type="evidence" value="ECO:0007669"/>
    <property type="project" value="TreeGrafter"/>
</dbReference>
<reference evidence="11" key="1">
    <citation type="submission" date="2017-09" db="EMBL/GenBank/DDBJ databases">
        <title>Depth-based differentiation of microbial function through sediment-hosted aquifers and enrichment of novel symbionts in the deep terrestrial subsurface.</title>
        <authorList>
            <person name="Probst A.J."/>
            <person name="Ladd B."/>
            <person name="Jarett J.K."/>
            <person name="Geller-Mcgrath D.E."/>
            <person name="Sieber C.M.K."/>
            <person name="Emerson J.B."/>
            <person name="Anantharaman K."/>
            <person name="Thomas B.C."/>
            <person name="Malmstrom R."/>
            <person name="Stieglmeier M."/>
            <person name="Klingl A."/>
            <person name="Woyke T."/>
            <person name="Ryan C.M."/>
            <person name="Banfield J.F."/>
        </authorList>
    </citation>
    <scope>NUCLEOTIDE SEQUENCE [LARGE SCALE GENOMIC DNA]</scope>
</reference>
<evidence type="ECO:0000256" key="4">
    <source>
        <dbReference type="ARBA" id="ARBA00022692"/>
    </source>
</evidence>
<evidence type="ECO:0000256" key="2">
    <source>
        <dbReference type="ARBA" id="ARBA00005801"/>
    </source>
</evidence>
<dbReference type="Pfam" id="PF01478">
    <property type="entry name" value="Peptidase_A24"/>
    <property type="match status" value="1"/>
</dbReference>
<evidence type="ECO:0000259" key="8">
    <source>
        <dbReference type="Pfam" id="PF01478"/>
    </source>
</evidence>
<protein>
    <recommendedName>
        <fullName evidence="12">Prepilin peptidase</fullName>
    </recommendedName>
</protein>
<accession>A0A2H0ULX7</accession>
<keyword evidence="6 7" id="KW-0472">Membrane</keyword>
<feature type="transmembrane region" description="Helical" evidence="7">
    <location>
        <begin position="192"/>
        <end position="213"/>
    </location>
</feature>
<dbReference type="Gene3D" id="1.20.120.1220">
    <property type="match status" value="1"/>
</dbReference>
<evidence type="ECO:0000256" key="3">
    <source>
        <dbReference type="ARBA" id="ARBA00022475"/>
    </source>
</evidence>
<comment type="similarity">
    <text evidence="2">Belongs to the peptidase A24 family.</text>
</comment>
<evidence type="ECO:0000313" key="10">
    <source>
        <dbReference type="EMBL" id="PIR87390.1"/>
    </source>
</evidence>
<dbReference type="PANTHER" id="PTHR30487:SF0">
    <property type="entry name" value="PREPILIN LEADER PEPTIDASE_N-METHYLTRANSFERASE-RELATED"/>
    <property type="match status" value="1"/>
</dbReference>
<feature type="transmembrane region" description="Helical" evidence="7">
    <location>
        <begin position="81"/>
        <end position="103"/>
    </location>
</feature>
<feature type="transmembrane region" description="Helical" evidence="7">
    <location>
        <begin position="270"/>
        <end position="293"/>
    </location>
</feature>
<dbReference type="InterPro" id="IPR010627">
    <property type="entry name" value="Prepilin_pept_A24_N"/>
</dbReference>
<feature type="domain" description="Prepilin peptidase A24 N-terminal" evidence="9">
    <location>
        <begin position="12"/>
        <end position="95"/>
    </location>
</feature>
<dbReference type="Proteomes" id="UP000229526">
    <property type="component" value="Unassembled WGS sequence"/>
</dbReference>
<proteinExistence type="inferred from homology"/>
<keyword evidence="5 7" id="KW-1133">Transmembrane helix</keyword>
<evidence type="ECO:0000256" key="7">
    <source>
        <dbReference type="SAM" id="Phobius"/>
    </source>
</evidence>
<comment type="caution">
    <text evidence="10">The sequence shown here is derived from an EMBL/GenBank/DDBJ whole genome shotgun (WGS) entry which is preliminary data.</text>
</comment>
<evidence type="ECO:0000259" key="9">
    <source>
        <dbReference type="Pfam" id="PF06750"/>
    </source>
</evidence>
<name>A0A2H0ULX7_9BACT</name>
<dbReference type="GO" id="GO:0005886">
    <property type="term" value="C:plasma membrane"/>
    <property type="evidence" value="ECO:0007669"/>
    <property type="project" value="UniProtKB-SubCell"/>
</dbReference>
<dbReference type="EMBL" id="PFBD01000005">
    <property type="protein sequence ID" value="PIR87390.1"/>
    <property type="molecule type" value="Genomic_DNA"/>
</dbReference>
<feature type="transmembrane region" description="Helical" evidence="7">
    <location>
        <begin position="150"/>
        <end position="172"/>
    </location>
</feature>
<feature type="transmembrane region" description="Helical" evidence="7">
    <location>
        <begin position="225"/>
        <end position="258"/>
    </location>
</feature>
<organism evidence="10 11">
    <name type="scientific">Candidatus Harrisonbacteria bacterium CG10_big_fil_rev_8_21_14_0_10_49_15</name>
    <dbReference type="NCBI Taxonomy" id="1974587"/>
    <lineage>
        <taxon>Bacteria</taxon>
        <taxon>Candidatus Harrisoniibacteriota</taxon>
    </lineage>
</organism>
<dbReference type="InterPro" id="IPR050882">
    <property type="entry name" value="Prepilin_peptidase/N-MTase"/>
</dbReference>